<dbReference type="Pfam" id="PF02368">
    <property type="entry name" value="Big_2"/>
    <property type="match status" value="1"/>
</dbReference>
<feature type="signal peptide" evidence="1">
    <location>
        <begin position="1"/>
        <end position="29"/>
    </location>
</feature>
<sequence>MSRKRSLSALAVLSLTLSACNSFTLPASAPDGDTPLMEAAARVSVSRIDITPTSTLLTAVGATATLQATVYDMQGRKVTTSVKWVSSNPTAVTIDPKGKVTAKVAVGFTQITAEAGGVKSKPVLITVAKLNPNAVVVSDAQIASSAVPLMPAPSGSLTGARFQVALSGVHPKPGQVLLSSGTSPINGRVLSSTPSGGQTIVTLETVPLEDVYQDLSVSQRVALTSSDVIALTGAHAPENVERHADGSLTVSYRLPKNVSRRSIVQAQGWPDDGTLPGPFKKVEWEIGKFKCSSTLDVLLSGDLLSLKIENKLDVDFTAHITNRQLTTLSAVASGELNATITGGIDVDLGAQGELKCKAIFAEVPVPISGPLATFIAPTVPIGVSFGLEGKLKLGKAQLVVEGKVSSKKKVGFAYDVATDTVTSINEGSTTTTLTPKFKMVNPVEDFRFEGSLAVQGLVGLNVRTFPWLGSAGPAIEALELTFGPKVEGSFAPESTQARVNDYASSYAYKMVAALGPGSTLQDLAGIVSTRGQWKIGNFGVQGEVTISRSPNGTLSGPSNAKAGQPTIVIVDLNPANIQFIDGWYSPSEVRLYRDRGGVLEFVGAVTPSAWQTHFEFPWTPSPLDVGQTVVLRAFVSSGLLNVPLELDDDAKISVAVSKADSDVPPPSSPPASGSGWYGTVTYRWSGDKTFETTTPSGVTEITRYVQNGTFTCNYNATDSVTWSYSDDYTEEWRTASNDSRREYRKVVRANTTQAFDVGADLWGVPDVYYLASVPGAVRITDRAYFNGELVSSREEVSDQMVPEYGCTQGGIYGDTNPDPNVITLSKSIFPLHAGIVPEDGSFKETMEVNLTKK</sequence>
<evidence type="ECO:0000313" key="4">
    <source>
        <dbReference type="Proteomes" id="UP000248326"/>
    </source>
</evidence>
<name>A0A318S3L6_9DEIO</name>
<keyword evidence="4" id="KW-1185">Reference proteome</keyword>
<comment type="caution">
    <text evidence="3">The sequence shown here is derived from an EMBL/GenBank/DDBJ whole genome shotgun (WGS) entry which is preliminary data.</text>
</comment>
<dbReference type="RefSeq" id="WP_110888148.1">
    <property type="nucleotide sequence ID" value="NZ_QJSX01000016.1"/>
</dbReference>
<dbReference type="PROSITE" id="PS51257">
    <property type="entry name" value="PROKAR_LIPOPROTEIN"/>
    <property type="match status" value="1"/>
</dbReference>
<proteinExistence type="predicted"/>
<evidence type="ECO:0000256" key="1">
    <source>
        <dbReference type="SAM" id="SignalP"/>
    </source>
</evidence>
<protein>
    <submittedName>
        <fullName evidence="3">Ig-like protein group 2</fullName>
    </submittedName>
</protein>
<dbReference type="InterPro" id="IPR003343">
    <property type="entry name" value="Big_2"/>
</dbReference>
<dbReference type="Proteomes" id="UP000248326">
    <property type="component" value="Unassembled WGS sequence"/>
</dbReference>
<gene>
    <name evidence="3" type="ORF">DES52_11626</name>
</gene>
<evidence type="ECO:0000259" key="2">
    <source>
        <dbReference type="SMART" id="SM00635"/>
    </source>
</evidence>
<reference evidence="3 4" key="1">
    <citation type="submission" date="2018-06" db="EMBL/GenBank/DDBJ databases">
        <title>Genomic Encyclopedia of Type Strains, Phase IV (KMG-IV): sequencing the most valuable type-strain genomes for metagenomic binning, comparative biology and taxonomic classification.</title>
        <authorList>
            <person name="Goeker M."/>
        </authorList>
    </citation>
    <scope>NUCLEOTIDE SEQUENCE [LARGE SCALE GENOMIC DNA]</scope>
    <source>
        <strain evidence="3 4">DSM 18048</strain>
    </source>
</reference>
<organism evidence="3 4">
    <name type="scientific">Deinococcus yavapaiensis KR-236</name>
    <dbReference type="NCBI Taxonomy" id="694435"/>
    <lineage>
        <taxon>Bacteria</taxon>
        <taxon>Thermotogati</taxon>
        <taxon>Deinococcota</taxon>
        <taxon>Deinococci</taxon>
        <taxon>Deinococcales</taxon>
        <taxon>Deinococcaceae</taxon>
        <taxon>Deinococcus</taxon>
    </lineage>
</organism>
<dbReference type="InterPro" id="IPR008964">
    <property type="entry name" value="Invasin/intimin_cell_adhesion"/>
</dbReference>
<accession>A0A318S3L6</accession>
<feature type="domain" description="BIG2" evidence="2">
    <location>
        <begin position="44"/>
        <end position="125"/>
    </location>
</feature>
<dbReference type="AlphaFoldDB" id="A0A318S3L6"/>
<feature type="chain" id="PRO_5016466379" evidence="1">
    <location>
        <begin position="30"/>
        <end position="853"/>
    </location>
</feature>
<dbReference type="SMART" id="SM00635">
    <property type="entry name" value="BID_2"/>
    <property type="match status" value="1"/>
</dbReference>
<evidence type="ECO:0000313" key="3">
    <source>
        <dbReference type="EMBL" id="PYE50959.1"/>
    </source>
</evidence>
<dbReference type="Gene3D" id="2.60.40.1080">
    <property type="match status" value="1"/>
</dbReference>
<dbReference type="OrthoDB" id="422888at2"/>
<dbReference type="EMBL" id="QJSX01000016">
    <property type="protein sequence ID" value="PYE50959.1"/>
    <property type="molecule type" value="Genomic_DNA"/>
</dbReference>
<dbReference type="SUPFAM" id="SSF49373">
    <property type="entry name" value="Invasin/intimin cell-adhesion fragments"/>
    <property type="match status" value="1"/>
</dbReference>
<keyword evidence="1" id="KW-0732">Signal</keyword>